<gene>
    <name evidence="5" type="ORF">DFQ59_10171</name>
</gene>
<comment type="pathway">
    <text evidence="1">Lipid metabolism.</text>
</comment>
<dbReference type="EMBL" id="QPJY01000001">
    <property type="protein sequence ID" value="RCX32773.1"/>
    <property type="molecule type" value="Genomic_DNA"/>
</dbReference>
<evidence type="ECO:0000256" key="3">
    <source>
        <dbReference type="ARBA" id="ARBA00023315"/>
    </source>
</evidence>
<dbReference type="OrthoDB" id="319710at2"/>
<dbReference type="InterPro" id="IPR002123">
    <property type="entry name" value="Plipid/glycerol_acylTrfase"/>
</dbReference>
<evidence type="ECO:0000256" key="1">
    <source>
        <dbReference type="ARBA" id="ARBA00005189"/>
    </source>
</evidence>
<dbReference type="SMART" id="SM00563">
    <property type="entry name" value="PlsC"/>
    <property type="match status" value="1"/>
</dbReference>
<dbReference type="Proteomes" id="UP000252707">
    <property type="component" value="Unassembled WGS sequence"/>
</dbReference>
<dbReference type="GO" id="GO:0003841">
    <property type="term" value="F:1-acylglycerol-3-phosphate O-acyltransferase activity"/>
    <property type="evidence" value="ECO:0007669"/>
    <property type="project" value="TreeGrafter"/>
</dbReference>
<comment type="caution">
    <text evidence="5">The sequence shown here is derived from an EMBL/GenBank/DDBJ whole genome shotgun (WGS) entry which is preliminary data.</text>
</comment>
<keyword evidence="3 5" id="KW-0012">Acyltransferase</keyword>
<dbReference type="Pfam" id="PF01553">
    <property type="entry name" value="Acyltransferase"/>
    <property type="match status" value="1"/>
</dbReference>
<evidence type="ECO:0000256" key="2">
    <source>
        <dbReference type="ARBA" id="ARBA00022679"/>
    </source>
</evidence>
<reference evidence="5 6" key="1">
    <citation type="submission" date="2018-07" db="EMBL/GenBank/DDBJ databases">
        <title>Genomic Encyclopedia of Type Strains, Phase IV (KMG-IV): sequencing the most valuable type-strain genomes for metagenomic binning, comparative biology and taxonomic classification.</title>
        <authorList>
            <person name="Goeker M."/>
        </authorList>
    </citation>
    <scope>NUCLEOTIDE SEQUENCE [LARGE SCALE GENOMIC DNA]</scope>
    <source>
        <strain evidence="5 6">DSM 26407</strain>
    </source>
</reference>
<feature type="domain" description="Phospholipid/glycerol acyltransferase" evidence="4">
    <location>
        <begin position="38"/>
        <end position="159"/>
    </location>
</feature>
<keyword evidence="6" id="KW-1185">Reference proteome</keyword>
<dbReference type="SUPFAM" id="SSF69593">
    <property type="entry name" value="Glycerol-3-phosphate (1)-acyltransferase"/>
    <property type="match status" value="1"/>
</dbReference>
<dbReference type="CDD" id="cd07989">
    <property type="entry name" value="LPLAT_AGPAT-like"/>
    <property type="match status" value="1"/>
</dbReference>
<dbReference type="PANTHER" id="PTHR10434">
    <property type="entry name" value="1-ACYL-SN-GLYCEROL-3-PHOSPHATE ACYLTRANSFERASE"/>
    <property type="match status" value="1"/>
</dbReference>
<name>A0A369CGE9_9GAMM</name>
<evidence type="ECO:0000259" key="4">
    <source>
        <dbReference type="SMART" id="SM00563"/>
    </source>
</evidence>
<dbReference type="AlphaFoldDB" id="A0A369CGE9"/>
<evidence type="ECO:0000313" key="5">
    <source>
        <dbReference type="EMBL" id="RCX32773.1"/>
    </source>
</evidence>
<evidence type="ECO:0000313" key="6">
    <source>
        <dbReference type="Proteomes" id="UP000252707"/>
    </source>
</evidence>
<proteinExistence type="predicted"/>
<accession>A0A369CGE9</accession>
<dbReference type="RefSeq" id="WP_114277684.1">
    <property type="nucleotide sequence ID" value="NZ_QPJY01000001.1"/>
</dbReference>
<dbReference type="GO" id="GO:0006654">
    <property type="term" value="P:phosphatidic acid biosynthetic process"/>
    <property type="evidence" value="ECO:0007669"/>
    <property type="project" value="TreeGrafter"/>
</dbReference>
<protein>
    <submittedName>
        <fullName evidence="5">1-acyl-sn-glycerol-3-phosphate acyltransferase</fullName>
    </submittedName>
</protein>
<dbReference type="PANTHER" id="PTHR10434:SF11">
    <property type="entry name" value="1-ACYL-SN-GLYCEROL-3-PHOSPHATE ACYLTRANSFERASE"/>
    <property type="match status" value="1"/>
</dbReference>
<organism evidence="5 6">
    <name type="scientific">Thioalbus denitrificans</name>
    <dbReference type="NCBI Taxonomy" id="547122"/>
    <lineage>
        <taxon>Bacteria</taxon>
        <taxon>Pseudomonadati</taxon>
        <taxon>Pseudomonadota</taxon>
        <taxon>Gammaproteobacteria</taxon>
        <taxon>Chromatiales</taxon>
        <taxon>Ectothiorhodospiraceae</taxon>
        <taxon>Thioalbus</taxon>
    </lineage>
</organism>
<sequence>MIGLLRFLFFNGLVRLVTLVVLGLNVRHRERLPSSGPAILVANHNSHLDTLVLMTLLPARLLSRLQPVAADDYFLRNRPLAWFAREIIGILPIRRDQPVRCGDPLAPLETALAAGRILILFPEGTRGEPERLSRFKKGVAYLAERHPDIPVIPIYLHGLGKALPRGEALLVPFFCDVYVGKRLTWSDGRLAYMRGLESAMQALAAEGSFPQWE</sequence>
<keyword evidence="2 5" id="KW-0808">Transferase</keyword>